<dbReference type="AlphaFoldDB" id="A0A0G1KCI4"/>
<organism evidence="1 2">
    <name type="scientific">Candidatus Azambacteria bacterium GW2011_GWA1_44_9</name>
    <dbReference type="NCBI Taxonomy" id="1618610"/>
    <lineage>
        <taxon>Bacteria</taxon>
        <taxon>Candidatus Azamiibacteriota</taxon>
    </lineage>
</organism>
<dbReference type="EMBL" id="LCJQ01000013">
    <property type="protein sequence ID" value="KKT81265.1"/>
    <property type="molecule type" value="Genomic_DNA"/>
</dbReference>
<accession>A0A0G1KCI4</accession>
<dbReference type="Proteomes" id="UP000034595">
    <property type="component" value="Unassembled WGS sequence"/>
</dbReference>
<sequence length="51" mass="5594">MEILKTVDEIFRFVVSLERNIEIALAASFLGIDPRMLEGAVKEAEKSGEAG</sequence>
<reference evidence="1 2" key="1">
    <citation type="journal article" date="2015" name="Nature">
        <title>rRNA introns, odd ribosomes, and small enigmatic genomes across a large radiation of phyla.</title>
        <authorList>
            <person name="Brown C.T."/>
            <person name="Hug L.A."/>
            <person name="Thomas B.C."/>
            <person name="Sharon I."/>
            <person name="Castelle C.J."/>
            <person name="Singh A."/>
            <person name="Wilkins M.J."/>
            <person name="Williams K.H."/>
            <person name="Banfield J.F."/>
        </authorList>
    </citation>
    <scope>NUCLEOTIDE SEQUENCE [LARGE SCALE GENOMIC DNA]</scope>
</reference>
<gene>
    <name evidence="1" type="ORF">UW78_C0013G0002</name>
</gene>
<evidence type="ECO:0000313" key="1">
    <source>
        <dbReference type="EMBL" id="KKT81265.1"/>
    </source>
</evidence>
<protein>
    <submittedName>
        <fullName evidence="1">Uncharacterized protein</fullName>
    </submittedName>
</protein>
<evidence type="ECO:0000313" key="2">
    <source>
        <dbReference type="Proteomes" id="UP000034595"/>
    </source>
</evidence>
<proteinExistence type="predicted"/>
<comment type="caution">
    <text evidence="1">The sequence shown here is derived from an EMBL/GenBank/DDBJ whole genome shotgun (WGS) entry which is preliminary data.</text>
</comment>
<name>A0A0G1KCI4_9BACT</name>